<dbReference type="PANTHER" id="PTHR43777">
    <property type="entry name" value="MOLYBDENUM COFACTOR CYTIDYLYLTRANSFERASE"/>
    <property type="match status" value="1"/>
</dbReference>
<comment type="caution">
    <text evidence="4">The sequence shown here is derived from an EMBL/GenBank/DDBJ whole genome shotgun (WGS) entry which is preliminary data.</text>
</comment>
<dbReference type="InterPro" id="IPR036425">
    <property type="entry name" value="MoaB/Mog-like_dom_sf"/>
</dbReference>
<keyword evidence="5" id="KW-1185">Reference proteome</keyword>
<keyword evidence="4" id="KW-0548">Nucleotidyltransferase</keyword>
<gene>
    <name evidence="4" type="ORF">SAMN05660686_04260</name>
</gene>
<feature type="domain" description="MoaB/Mog" evidence="3">
    <location>
        <begin position="171"/>
        <end position="304"/>
    </location>
</feature>
<dbReference type="CDD" id="cd04182">
    <property type="entry name" value="GT_2_like_f"/>
    <property type="match status" value="1"/>
</dbReference>
<name>A0A8G2BLX9_9PROT</name>
<dbReference type="PIRSF" id="PIRSF036626">
    <property type="entry name" value="MPTBd_MobAlike"/>
    <property type="match status" value="1"/>
</dbReference>
<reference evidence="4 5" key="1">
    <citation type="submission" date="2016-10" db="EMBL/GenBank/DDBJ databases">
        <authorList>
            <person name="Varghese N."/>
            <person name="Submissions S."/>
        </authorList>
    </citation>
    <scope>NUCLEOTIDE SEQUENCE [LARGE SCALE GENOMIC DNA]</scope>
    <source>
        <strain evidence="4 5">DSM 18839</strain>
    </source>
</reference>
<evidence type="ECO:0000256" key="2">
    <source>
        <dbReference type="SAM" id="MobiDB-lite"/>
    </source>
</evidence>
<dbReference type="SUPFAM" id="SSF53218">
    <property type="entry name" value="Molybdenum cofactor biosynthesis proteins"/>
    <property type="match status" value="1"/>
</dbReference>
<keyword evidence="1" id="KW-0460">Magnesium</keyword>
<dbReference type="Proteomes" id="UP000198615">
    <property type="component" value="Unassembled WGS sequence"/>
</dbReference>
<evidence type="ECO:0000313" key="5">
    <source>
        <dbReference type="Proteomes" id="UP000198615"/>
    </source>
</evidence>
<keyword evidence="4" id="KW-0808">Transferase</keyword>
<dbReference type="Gene3D" id="3.90.550.10">
    <property type="entry name" value="Spore Coat Polysaccharide Biosynthesis Protein SpsA, Chain A"/>
    <property type="match status" value="1"/>
</dbReference>
<dbReference type="SMART" id="SM00852">
    <property type="entry name" value="MoCF_biosynth"/>
    <property type="match status" value="1"/>
</dbReference>
<dbReference type="Pfam" id="PF12804">
    <property type="entry name" value="NTP_transf_3"/>
    <property type="match status" value="1"/>
</dbReference>
<dbReference type="InterPro" id="IPR012184">
    <property type="entry name" value="Bifunc_Mopterin-bd"/>
</dbReference>
<proteinExistence type="predicted"/>
<dbReference type="InterPro" id="IPR025877">
    <property type="entry name" value="MobA-like_NTP_Trfase"/>
</dbReference>
<protein>
    <submittedName>
        <fullName evidence="4">Molybdenum cofactor cytidylyltransferase</fullName>
    </submittedName>
</protein>
<dbReference type="OrthoDB" id="9779263at2"/>
<evidence type="ECO:0000259" key="3">
    <source>
        <dbReference type="SMART" id="SM00852"/>
    </source>
</evidence>
<accession>A0A8G2BLX9</accession>
<dbReference type="AlphaFoldDB" id="A0A8G2BLX9"/>
<feature type="region of interest" description="Disordered" evidence="2">
    <location>
        <begin position="324"/>
        <end position="345"/>
    </location>
</feature>
<evidence type="ECO:0000313" key="4">
    <source>
        <dbReference type="EMBL" id="SDG39747.1"/>
    </source>
</evidence>
<dbReference type="InterPro" id="IPR001453">
    <property type="entry name" value="MoaB/Mog_dom"/>
</dbReference>
<dbReference type="RefSeq" id="WP_093153630.1">
    <property type="nucleotide sequence ID" value="NZ_FNBW01000016.1"/>
</dbReference>
<dbReference type="Gene3D" id="3.40.980.10">
    <property type="entry name" value="MoaB/Mog-like domain"/>
    <property type="match status" value="1"/>
</dbReference>
<dbReference type="InterPro" id="IPR029044">
    <property type="entry name" value="Nucleotide-diphossugar_trans"/>
</dbReference>
<dbReference type="SUPFAM" id="SSF53448">
    <property type="entry name" value="Nucleotide-diphospho-sugar transferases"/>
    <property type="match status" value="1"/>
</dbReference>
<dbReference type="PANTHER" id="PTHR43777:SF1">
    <property type="entry name" value="MOLYBDENUM COFACTOR CYTIDYLYLTRANSFERASE"/>
    <property type="match status" value="1"/>
</dbReference>
<sequence>MIFGNTPLDQAEGAVLAHSHRLEKRSLKKGRVLDSDDVALLRDAGFTSVIAARLEDGDVAEDAAADRLAAALAGDGTTVSAAFTGRANLYAQTAGVVLYDPVRLDAFNLVDEAITLALVPPYQGVEEGQMIGTLKIISFAVSGDRVLLTEEIGRRDQPMVRLQPYQSTPVGLVQSRLSGTKESVLDSTMEVTRARLHGMASEISHEVRCDHTTDALAQAIDETLHHGARLVLVSGASAVVDRRDVVPAAIEQAGGIVEHFGMPVDPGNLMLIGRIGDIPVVGLPGCARSPKLNGFDWVLQRLIAGVPVGRAEIGRMGVGGLLKDIPTRPMPRSRRRASNGDGDTASARAPKIAAILLAAGQSRRMGSENKLLAELDGKPMVRHVAEALAASKAASMTVVLGHEADTVRASLADLKPSYAYNPDYAEGLSTSMKTGIAAVGEDVDGAIICLGDMPMVSTAVIDRMIAAFDPVEGRAIVVPTRRGKRGNPVLFAKRFFEEMGRVSGDVGARHLIGNHEDLAVEIEVDDESVLTDIDTPEALAKARGTEQGNGG</sequence>
<dbReference type="GO" id="GO:0016779">
    <property type="term" value="F:nucleotidyltransferase activity"/>
    <property type="evidence" value="ECO:0007669"/>
    <property type="project" value="UniProtKB-KW"/>
</dbReference>
<dbReference type="CDD" id="cd03522">
    <property type="entry name" value="MoeA_like"/>
    <property type="match status" value="1"/>
</dbReference>
<organism evidence="4 5">
    <name type="scientific">Thalassobaculum litoreum DSM 18839</name>
    <dbReference type="NCBI Taxonomy" id="1123362"/>
    <lineage>
        <taxon>Bacteria</taxon>
        <taxon>Pseudomonadati</taxon>
        <taxon>Pseudomonadota</taxon>
        <taxon>Alphaproteobacteria</taxon>
        <taxon>Rhodospirillales</taxon>
        <taxon>Thalassobaculaceae</taxon>
        <taxon>Thalassobaculum</taxon>
    </lineage>
</organism>
<evidence type="ECO:0000256" key="1">
    <source>
        <dbReference type="ARBA" id="ARBA00022842"/>
    </source>
</evidence>
<dbReference type="EMBL" id="FNBW01000016">
    <property type="protein sequence ID" value="SDG39747.1"/>
    <property type="molecule type" value="Genomic_DNA"/>
</dbReference>